<feature type="region of interest" description="Disordered" evidence="1">
    <location>
        <begin position="311"/>
        <end position="349"/>
    </location>
</feature>
<dbReference type="Proteomes" id="UP000007431">
    <property type="component" value="Unassembled WGS sequence"/>
</dbReference>
<feature type="compositionally biased region" description="Basic and acidic residues" evidence="1">
    <location>
        <begin position="1"/>
        <end position="12"/>
    </location>
</feature>
<evidence type="ECO:0000313" key="2">
    <source>
        <dbReference type="EMBL" id="EFJ03210.1"/>
    </source>
</evidence>
<dbReference type="AlphaFoldDB" id="D8PS46"/>
<dbReference type="OrthoDB" id="3244156at2759"/>
<feature type="region of interest" description="Disordered" evidence="1">
    <location>
        <begin position="379"/>
        <end position="440"/>
    </location>
</feature>
<feature type="compositionally biased region" description="Polar residues" evidence="1">
    <location>
        <begin position="404"/>
        <end position="414"/>
    </location>
</feature>
<dbReference type="VEuPathDB" id="FungiDB:SCHCODRAFT_02623205"/>
<proteinExistence type="predicted"/>
<feature type="compositionally biased region" description="Pro residues" evidence="1">
    <location>
        <begin position="168"/>
        <end position="181"/>
    </location>
</feature>
<evidence type="ECO:0000256" key="1">
    <source>
        <dbReference type="SAM" id="MobiDB-lite"/>
    </source>
</evidence>
<protein>
    <submittedName>
        <fullName evidence="2">Uncharacterized protein</fullName>
    </submittedName>
</protein>
<dbReference type="HOGENOM" id="CLU_622809_0_0_1"/>
<feature type="compositionally biased region" description="Polar residues" evidence="1">
    <location>
        <begin position="134"/>
        <end position="144"/>
    </location>
</feature>
<name>D8PS46_SCHCM</name>
<reference evidence="2 3" key="1">
    <citation type="journal article" date="2010" name="Nat. Biotechnol.">
        <title>Genome sequence of the model mushroom Schizophyllum commune.</title>
        <authorList>
            <person name="Ohm R.A."/>
            <person name="de Jong J.F."/>
            <person name="Lugones L.G."/>
            <person name="Aerts A."/>
            <person name="Kothe E."/>
            <person name="Stajich J.E."/>
            <person name="de Vries R.P."/>
            <person name="Record E."/>
            <person name="Levasseur A."/>
            <person name="Baker S.E."/>
            <person name="Bartholomew K.A."/>
            <person name="Coutinho P.M."/>
            <person name="Erdmann S."/>
            <person name="Fowler T.J."/>
            <person name="Gathman A.C."/>
            <person name="Lombard V."/>
            <person name="Henrissat B."/>
            <person name="Knabe N."/>
            <person name="Kuees U."/>
            <person name="Lilly W.W."/>
            <person name="Lindquist E."/>
            <person name="Lucas S."/>
            <person name="Magnuson J.K."/>
            <person name="Piumi F."/>
            <person name="Raudaskoski M."/>
            <person name="Salamov A."/>
            <person name="Schmutz J."/>
            <person name="Schwarze F.W.M.R."/>
            <person name="vanKuyk P.A."/>
            <person name="Horton J.S."/>
            <person name="Grigoriev I.V."/>
            <person name="Woesten H.A.B."/>
        </authorList>
    </citation>
    <scope>NUCLEOTIDE SEQUENCE [LARGE SCALE GENOMIC DNA]</scope>
    <source>
        <strain evidence="3">H4-8 / FGSC 9210</strain>
    </source>
</reference>
<dbReference type="RefSeq" id="XP_003038112.1">
    <property type="nucleotide sequence ID" value="XM_003038066.1"/>
</dbReference>
<gene>
    <name evidence="2" type="ORF">SCHCODRAFT_102973</name>
</gene>
<sequence>MSQTREPPREQRPAWYRYSRRQVTSPVNSETTLPSPAENLQQIEEGHNDFDPTIGYLGPASEAGGQGDDSPSEKSRKRRFVGGFVRNMAGSLRQSLWPRWDQHPSHHQPQADWHQMPSTPHVPHPPNDHYPAQSPAQPSMRSMQSPAIERWEYSPNYEGAQFVYDPPIPHASVPPPVPPELATPYAGPGSDTHQSPPHETWDGTTAVHHEVRQEAPPISVYPYPMQQVEKPLSDSPAVPPRGGLAARIRTFFKELNSLPWIAPERITVDYVPARLRQPGQSTPAQGPLSWYGGPPDASRYTVFNNRYSAAFSSPSDPSTDHPREMSQAWAPPPGLRTSPQPEAVPAPYYANVATPSPTANVVELGEPTVTSGWGTYPTGYFHQPATERPQASNLSVPPFPVPGSATSASPQMAQQRPMPSISRPQATYAHVPMKGIPPPP</sequence>
<feature type="compositionally biased region" description="Polar residues" evidence="1">
    <location>
        <begin position="21"/>
        <end position="42"/>
    </location>
</feature>
<dbReference type="EMBL" id="GL377302">
    <property type="protein sequence ID" value="EFJ03210.1"/>
    <property type="molecule type" value="Genomic_DNA"/>
</dbReference>
<organism evidence="3">
    <name type="scientific">Schizophyllum commune (strain H4-8 / FGSC 9210)</name>
    <name type="common">Split gill fungus</name>
    <dbReference type="NCBI Taxonomy" id="578458"/>
    <lineage>
        <taxon>Eukaryota</taxon>
        <taxon>Fungi</taxon>
        <taxon>Dikarya</taxon>
        <taxon>Basidiomycota</taxon>
        <taxon>Agaricomycotina</taxon>
        <taxon>Agaricomycetes</taxon>
        <taxon>Agaricomycetidae</taxon>
        <taxon>Agaricales</taxon>
        <taxon>Schizophyllaceae</taxon>
        <taxon>Schizophyllum</taxon>
    </lineage>
</organism>
<dbReference type="KEGG" id="scm:SCHCO_02623205"/>
<dbReference type="InParanoid" id="D8PS46"/>
<keyword evidence="3" id="KW-1185">Reference proteome</keyword>
<evidence type="ECO:0000313" key="3">
    <source>
        <dbReference type="Proteomes" id="UP000007431"/>
    </source>
</evidence>
<dbReference type="GeneID" id="9597872"/>
<feature type="region of interest" description="Disordered" evidence="1">
    <location>
        <begin position="96"/>
        <end position="144"/>
    </location>
</feature>
<feature type="region of interest" description="Disordered" evidence="1">
    <location>
        <begin position="1"/>
        <end position="81"/>
    </location>
</feature>
<feature type="region of interest" description="Disordered" evidence="1">
    <location>
        <begin position="168"/>
        <end position="201"/>
    </location>
</feature>
<feature type="non-terminal residue" evidence="2">
    <location>
        <position position="440"/>
    </location>
</feature>
<accession>D8PS46</accession>
<dbReference type="OMA" id="YSIISHH"/>